<feature type="region of interest" description="Disordered" evidence="1">
    <location>
        <begin position="1797"/>
        <end position="1824"/>
    </location>
</feature>
<evidence type="ECO:0000313" key="4">
    <source>
        <dbReference type="EMBL" id="MFC4729081.1"/>
    </source>
</evidence>
<evidence type="ECO:0000313" key="5">
    <source>
        <dbReference type="Proteomes" id="UP001595892"/>
    </source>
</evidence>
<dbReference type="RefSeq" id="WP_377005153.1">
    <property type="nucleotide sequence ID" value="NZ_JBHSGG010000036.1"/>
</dbReference>
<reference evidence="5" key="1">
    <citation type="journal article" date="2019" name="Int. J. Syst. Evol. Microbiol.">
        <title>The Global Catalogue of Microorganisms (GCM) 10K type strain sequencing project: providing services to taxonomists for standard genome sequencing and annotation.</title>
        <authorList>
            <consortium name="The Broad Institute Genomics Platform"/>
            <consortium name="The Broad Institute Genome Sequencing Center for Infectious Disease"/>
            <person name="Wu L."/>
            <person name="Ma J."/>
        </authorList>
    </citation>
    <scope>NUCLEOTIDE SEQUENCE [LARGE SCALE GENOMIC DNA]</scope>
    <source>
        <strain evidence="5">CGMCC 1.13574</strain>
    </source>
</reference>
<comment type="caution">
    <text evidence="4">The sequence shown here is derived from an EMBL/GenBank/DDBJ whole genome shotgun (WGS) entry which is preliminary data.</text>
</comment>
<dbReference type="NCBIfam" id="NF040662">
    <property type="entry name" value="attach_TipJ_rel"/>
    <property type="match status" value="1"/>
</dbReference>
<dbReference type="Pfam" id="PF24801">
    <property type="entry name" value="FNIII-A_GpJ"/>
    <property type="match status" value="1"/>
</dbReference>
<dbReference type="InterPro" id="IPR055385">
    <property type="entry name" value="GpJ_HDII-ins2"/>
</dbReference>
<keyword evidence="2" id="KW-1133">Transmembrane helix</keyword>
<feature type="compositionally biased region" description="Polar residues" evidence="1">
    <location>
        <begin position="1807"/>
        <end position="1818"/>
    </location>
</feature>
<keyword evidence="2" id="KW-0472">Membrane</keyword>
<keyword evidence="2" id="KW-0812">Transmembrane</keyword>
<evidence type="ECO:0000256" key="2">
    <source>
        <dbReference type="SAM" id="Phobius"/>
    </source>
</evidence>
<feature type="transmembrane region" description="Helical" evidence="2">
    <location>
        <begin position="114"/>
        <end position="139"/>
    </location>
</feature>
<name>A0ABV9NLS6_9GAMM</name>
<dbReference type="EMBL" id="JBHSGG010000036">
    <property type="protein sequence ID" value="MFC4729081.1"/>
    <property type="molecule type" value="Genomic_DNA"/>
</dbReference>
<feature type="region of interest" description="Disordered" evidence="1">
    <location>
        <begin position="1842"/>
        <end position="1866"/>
    </location>
</feature>
<evidence type="ECO:0000256" key="1">
    <source>
        <dbReference type="SAM" id="MobiDB-lite"/>
    </source>
</evidence>
<accession>A0ABV9NLS6</accession>
<evidence type="ECO:0000259" key="3">
    <source>
        <dbReference type="Pfam" id="PF24801"/>
    </source>
</evidence>
<sequence length="1866" mass="200288">MGVMEDMGRLIVTPHPATLEGQTNQPADLQPGETLYAFLRRNVPDFEDNTWEVCIGGRKIPPELWMHVRPKHGQMIEVRGDLGRQALYLVAMVALTYFTFGIGTGAMAAGGGAWGAGVVSVYGGTLGAAAAFVAGSVLINKALGPKLESPGGQERDSVYSISGSRNQARPYEPVPLLFGSVRIAPDLASAPYTWYEGDDQILGMVLNAGINVHNIEAVYNGDALLSSFEGTQVYVNGFSGMPDQPIPLYSNADTIDGGELERLQWVQRTTSPDTVRIQINIEYILADTTSKGKPHTSRERVVAEYRPVGTTAWLPLATVQYANNKHETKRATIARDVARGQYDVRVRRLGEAFEPVTGNDNGFAQFQWTTLTSVQADEADYAGLARIGVQIKATGQLTGAPDELRVVAHARPTPVWNGSQWVTEQTSNPGAQILQYARGIHDQNGKRIAGLGLSDEQIDIPALQAFMLHCAANGYRYDFYVRGARSHQEMLDSIALAGLGQITWAGGRLSVTWAADGQPLGGVVNMATIKRGSFQVDYTLANAADGIEYTYVDRTDWTTKTIRVPAPGVTTMLNPAQLSGEGITSEEHAAKLARYHLAQSLYQYKDITFSTDLEHLSYRRLSILALQHDLTQWGYGGRLVSATMGAGRLVTLTLDEPVPAPASGNAFIGLRIPGEEVYRVFQVQTFAGESREIRLLEAWPEDAAVPGNDDENPAHDTIWIYDFKQTPGYRVRVVAIEPESDLKGASVAVVPEPPEFWHYVNTGEYIPPANQSLLSTRPVASNARVDEVQTIQGDTVFTELVVTFDLKGHAAHTAIFAAHDGGEMVRVADTLGQSARFRISAAGTYTIVVRPYSVDGVAGGVATVIYSTVATEIPPVGFDHFSVDEVPGGLRRYTWGYAPTSIEPADLAGAEIRYLPGTLMAPVWDQMIAIGEGFHTAAFEAAVPPAGEWTFAIRARNTSGLLSHEILVLHRTLSLNLGEQIEVIGDGIEQVIVDTEQLRNEMLADFADMQDRVDEVRAYAEAEVAALLANAAALRDDIDQVIADVSEWDADIDGIQLQLTQVQTKADGAVSDLALLGARNATGTAYVLNGDTVQVAQGETLAQWRNSVQAAQGALGARIDGETSARVAGDEANATAITALQVELADKATVQQVSEAVNRIIQTEQGLEAEGARIDLVVAQLSEQAFRAEVTWEMRAAWLTWSAANASVAMFPDSDQSSRGAAAITTTATDPQFLSPAFSVPGARNRRVRAKVRLRNFAGSTWEGTLYFATATAGIGASGQTAITPRPTGNGWSIVEWDMSGNTAWREGTITRIRLDFAGAGIGGIVDVMWVAIGDADTDSPPASAYALSITEAGVRQAANELVAQSQRIDASESRIVAVETAQVATASDLQSTRQTVTQQGNQITAESVRLDGVVAKTGELDFVADWRWSFVGANTSPPWAIAGGRFEQFPAASNFGAIVIVSTSNDPQFISPDGLRINGNQSYMVRALVRRRTAGLWDGRLFWQNEDGGFSAARSAVTPTPGNNGSWVLLEWDLSADAAWRGKTISRLRVDFEASSPATTDVQWIAVGAPGVPSGYASGVSEMGVRVVEAEGRLQSAEARYTFALNAGGDTVGMQAIAGGSISLIRFLSEHVHFVSSDGSFSLQNGVAIWRAGNYMKVIGPNGFGQNSEMVVWYGPYQSNLANCRRSNAISYETRNGLAYWGGQIFAGTLSTSRQNRDLGASTEVSVSTGTNGGPIAVNFSYQYQENRVGRINATFSAGAGSNSARVRLFRRIGAGAEVQVASFMATGILYIDNSSSSPDGGRPVANTSIDGSQTWIDNDGGTGNRTYRVVMDQRQIQAVNQSGGSGTEPANSLYQNLGITTSEG</sequence>
<feature type="domain" description="Tip attachment protein J HDII-ins2" evidence="3">
    <location>
        <begin position="264"/>
        <end position="375"/>
    </location>
</feature>
<organism evidence="4 5">
    <name type="scientific">Coralloluteibacterium thermophilum</name>
    <dbReference type="NCBI Taxonomy" id="2707049"/>
    <lineage>
        <taxon>Bacteria</taxon>
        <taxon>Pseudomonadati</taxon>
        <taxon>Pseudomonadota</taxon>
        <taxon>Gammaproteobacteria</taxon>
        <taxon>Lysobacterales</taxon>
        <taxon>Lysobacteraceae</taxon>
        <taxon>Coralloluteibacterium</taxon>
    </lineage>
</organism>
<gene>
    <name evidence="4" type="ORF">ACFO3Q_12980</name>
</gene>
<proteinExistence type="predicted"/>
<keyword evidence="5" id="KW-1185">Reference proteome</keyword>
<protein>
    <submittedName>
        <fullName evidence="4">Host specificity factor TipJ family phage tail protein</fullName>
    </submittedName>
</protein>
<dbReference type="Proteomes" id="UP001595892">
    <property type="component" value="Unassembled WGS sequence"/>
</dbReference>
<feature type="transmembrane region" description="Helical" evidence="2">
    <location>
        <begin position="86"/>
        <end position="108"/>
    </location>
</feature>